<organism evidence="1 2">
    <name type="scientific">Irpex rosettiformis</name>
    <dbReference type="NCBI Taxonomy" id="378272"/>
    <lineage>
        <taxon>Eukaryota</taxon>
        <taxon>Fungi</taxon>
        <taxon>Dikarya</taxon>
        <taxon>Basidiomycota</taxon>
        <taxon>Agaricomycotina</taxon>
        <taxon>Agaricomycetes</taxon>
        <taxon>Polyporales</taxon>
        <taxon>Irpicaceae</taxon>
        <taxon>Irpex</taxon>
    </lineage>
</organism>
<gene>
    <name evidence="1" type="ORF">BDY19DRAFT_984804</name>
</gene>
<name>A0ACB8U6E8_9APHY</name>
<proteinExistence type="predicted"/>
<accession>A0ACB8U6E8</accession>
<sequence>MSQQYKGLTEEQVKFFLENGYVIIKQAFSREQAAEFTRNMWTRLGMNPNDKSTWTKERTNMPTHERLEKVATFAPKAWDAIVGLLGGEERIDEQASVWGDSFIVNLGTPETEGATPTHPAELDNWHCDGDFFVHYLDSPEQALLVIPLFSDIQPRGGGTYIAPDGIDLIAKYLADHPEGVIPEDRTFRPSTSTLANWREDPGFWSHLEEIKRCQKFVEITGEVGDVALLHPLMLHSASKNNLRLARVITNPPVGLREPFNFNRESPEEFSLVERKTLRALGVDRLDFKPTTERRRIVPKRIAIQKAMLEAEEKRLVELKQKEAGLGVETMPGVVTVA</sequence>
<evidence type="ECO:0000313" key="1">
    <source>
        <dbReference type="EMBL" id="KAI0089856.1"/>
    </source>
</evidence>
<evidence type="ECO:0000313" key="2">
    <source>
        <dbReference type="Proteomes" id="UP001055072"/>
    </source>
</evidence>
<reference evidence="1" key="1">
    <citation type="journal article" date="2021" name="Environ. Microbiol.">
        <title>Gene family expansions and transcriptome signatures uncover fungal adaptations to wood decay.</title>
        <authorList>
            <person name="Hage H."/>
            <person name="Miyauchi S."/>
            <person name="Viragh M."/>
            <person name="Drula E."/>
            <person name="Min B."/>
            <person name="Chaduli D."/>
            <person name="Navarro D."/>
            <person name="Favel A."/>
            <person name="Norest M."/>
            <person name="Lesage-Meessen L."/>
            <person name="Balint B."/>
            <person name="Merenyi Z."/>
            <person name="de Eugenio L."/>
            <person name="Morin E."/>
            <person name="Martinez A.T."/>
            <person name="Baldrian P."/>
            <person name="Stursova M."/>
            <person name="Martinez M.J."/>
            <person name="Novotny C."/>
            <person name="Magnuson J.K."/>
            <person name="Spatafora J.W."/>
            <person name="Maurice S."/>
            <person name="Pangilinan J."/>
            <person name="Andreopoulos W."/>
            <person name="LaButti K."/>
            <person name="Hundley H."/>
            <person name="Na H."/>
            <person name="Kuo A."/>
            <person name="Barry K."/>
            <person name="Lipzen A."/>
            <person name="Henrissat B."/>
            <person name="Riley R."/>
            <person name="Ahrendt S."/>
            <person name="Nagy L.G."/>
            <person name="Grigoriev I.V."/>
            <person name="Martin F."/>
            <person name="Rosso M.N."/>
        </authorList>
    </citation>
    <scope>NUCLEOTIDE SEQUENCE</scope>
    <source>
        <strain evidence="1">CBS 384.51</strain>
    </source>
</reference>
<dbReference type="EMBL" id="MU274909">
    <property type="protein sequence ID" value="KAI0089856.1"/>
    <property type="molecule type" value="Genomic_DNA"/>
</dbReference>
<comment type="caution">
    <text evidence="1">The sequence shown here is derived from an EMBL/GenBank/DDBJ whole genome shotgun (WGS) entry which is preliminary data.</text>
</comment>
<protein>
    <submittedName>
        <fullName evidence="1">Uncharacterized protein</fullName>
    </submittedName>
</protein>
<keyword evidence="2" id="KW-1185">Reference proteome</keyword>
<dbReference type="Proteomes" id="UP001055072">
    <property type="component" value="Unassembled WGS sequence"/>
</dbReference>